<dbReference type="EMBL" id="JANJYJ010000003">
    <property type="protein sequence ID" value="KAK3221618.1"/>
    <property type="molecule type" value="Genomic_DNA"/>
</dbReference>
<dbReference type="PANTHER" id="PTHR35218">
    <property type="entry name" value="RNASE H DOMAIN-CONTAINING PROTEIN"/>
    <property type="match status" value="1"/>
</dbReference>
<evidence type="ECO:0000313" key="2">
    <source>
        <dbReference type="Proteomes" id="UP001281410"/>
    </source>
</evidence>
<proteinExistence type="predicted"/>
<comment type="caution">
    <text evidence="1">The sequence shown here is derived from an EMBL/GenBank/DDBJ whole genome shotgun (WGS) entry which is preliminary data.</text>
</comment>
<name>A0AAE0EAV3_9ROSI</name>
<dbReference type="Proteomes" id="UP001281410">
    <property type="component" value="Unassembled WGS sequence"/>
</dbReference>
<dbReference type="SUPFAM" id="SSF56219">
    <property type="entry name" value="DNase I-like"/>
    <property type="match status" value="1"/>
</dbReference>
<evidence type="ECO:0000313" key="1">
    <source>
        <dbReference type="EMBL" id="KAK3221618.1"/>
    </source>
</evidence>
<gene>
    <name evidence="1" type="ORF">Dsin_008643</name>
</gene>
<sequence>MAMTMKYRRVGLHRLAGSNENPCLERSGLGSVRLFRTLLSLKQQHNPTMIFLVETKSNHVLLESIRVKLGFGSKLVFDCKGRSGGLCLYWSLEVCLDLLSYSWWHIDVRISSHRSKLWRFTGFYGHLEGGQERSRQLMENCRNTLDSCDMVVVAGKLRGCGQKLSASNVANKRVLKREIPAKRKNYVWGGGKLRRRFHFESCWAEREDCKQLVTNYWGTTSDSCDMVVVAGKLRGCGQKLSAWNVANKRVLKREIPAKRKNYVWLPIIYN</sequence>
<reference evidence="1" key="1">
    <citation type="journal article" date="2023" name="Plant J.">
        <title>Genome sequences and population genomics provide insights into the demographic history, inbreeding, and mutation load of two 'living fossil' tree species of Dipteronia.</title>
        <authorList>
            <person name="Feng Y."/>
            <person name="Comes H.P."/>
            <person name="Chen J."/>
            <person name="Zhu S."/>
            <person name="Lu R."/>
            <person name="Zhang X."/>
            <person name="Li P."/>
            <person name="Qiu J."/>
            <person name="Olsen K.M."/>
            <person name="Qiu Y."/>
        </authorList>
    </citation>
    <scope>NUCLEOTIDE SEQUENCE</scope>
    <source>
        <strain evidence="1">NBL</strain>
    </source>
</reference>
<dbReference type="PANTHER" id="PTHR35218:SF9">
    <property type="entry name" value="ENDONUCLEASE_EXONUCLEASE_PHOSPHATASE DOMAIN-CONTAINING PROTEIN"/>
    <property type="match status" value="1"/>
</dbReference>
<accession>A0AAE0EAV3</accession>
<protein>
    <submittedName>
        <fullName evidence="1">Uncharacterized protein</fullName>
    </submittedName>
</protein>
<organism evidence="1 2">
    <name type="scientific">Dipteronia sinensis</name>
    <dbReference type="NCBI Taxonomy" id="43782"/>
    <lineage>
        <taxon>Eukaryota</taxon>
        <taxon>Viridiplantae</taxon>
        <taxon>Streptophyta</taxon>
        <taxon>Embryophyta</taxon>
        <taxon>Tracheophyta</taxon>
        <taxon>Spermatophyta</taxon>
        <taxon>Magnoliopsida</taxon>
        <taxon>eudicotyledons</taxon>
        <taxon>Gunneridae</taxon>
        <taxon>Pentapetalae</taxon>
        <taxon>rosids</taxon>
        <taxon>malvids</taxon>
        <taxon>Sapindales</taxon>
        <taxon>Sapindaceae</taxon>
        <taxon>Hippocastanoideae</taxon>
        <taxon>Acereae</taxon>
        <taxon>Dipteronia</taxon>
    </lineage>
</organism>
<keyword evidence="2" id="KW-1185">Reference proteome</keyword>
<dbReference type="InterPro" id="IPR036691">
    <property type="entry name" value="Endo/exonu/phosph_ase_sf"/>
</dbReference>
<dbReference type="AlphaFoldDB" id="A0AAE0EAV3"/>